<dbReference type="EMBL" id="CP027753">
    <property type="protein sequence ID" value="AZE47329.1"/>
    <property type="molecule type" value="Genomic_DNA"/>
</dbReference>
<feature type="coiled-coil region" evidence="1">
    <location>
        <begin position="40"/>
        <end position="67"/>
    </location>
</feature>
<keyword evidence="1" id="KW-0175">Coiled coil</keyword>
<organism evidence="2 3">
    <name type="scientific">Pseudomonas chlororaphis</name>
    <dbReference type="NCBI Taxonomy" id="587753"/>
    <lineage>
        <taxon>Bacteria</taxon>
        <taxon>Pseudomonadati</taxon>
        <taxon>Pseudomonadota</taxon>
        <taxon>Gammaproteobacteria</taxon>
        <taxon>Pseudomonadales</taxon>
        <taxon>Pseudomonadaceae</taxon>
        <taxon>Pseudomonas</taxon>
    </lineage>
</organism>
<evidence type="ECO:0000313" key="2">
    <source>
        <dbReference type="EMBL" id="AZE47329.1"/>
    </source>
</evidence>
<dbReference type="Proteomes" id="UP000268048">
    <property type="component" value="Chromosome"/>
</dbReference>
<reference evidence="2 3" key="1">
    <citation type="submission" date="2018-03" db="EMBL/GenBank/DDBJ databases">
        <title>Diversity of phytobeneficial traits revealed by whole-genome analysis of worldwide-isolated phenazine-producing Pseudomonas spp.</title>
        <authorList>
            <person name="Biessy A."/>
            <person name="Novinscak A."/>
            <person name="Blom J."/>
            <person name="Leger G."/>
            <person name="Thomashow L.S."/>
            <person name="Cazorla F.M."/>
            <person name="Josic D."/>
            <person name="Filion M."/>
        </authorList>
    </citation>
    <scope>NUCLEOTIDE SEQUENCE [LARGE SCALE GENOMIC DNA]</scope>
    <source>
        <strain evidence="2 3">B25</strain>
    </source>
</reference>
<dbReference type="AlphaFoldDB" id="A0A3G7TLX7"/>
<dbReference type="RefSeq" id="WP_124319648.1">
    <property type="nucleotide sequence ID" value="NZ_CP027753.1"/>
</dbReference>
<accession>A0A3G7TLX7</accession>
<gene>
    <name evidence="2" type="ORF">C4K04_1641</name>
</gene>
<evidence type="ECO:0000313" key="3">
    <source>
        <dbReference type="Proteomes" id="UP000268048"/>
    </source>
</evidence>
<protein>
    <submittedName>
        <fullName evidence="2">Uncharacterized protein</fullName>
    </submittedName>
</protein>
<name>A0A3G7TLX7_9PSED</name>
<evidence type="ECO:0000256" key="1">
    <source>
        <dbReference type="SAM" id="Coils"/>
    </source>
</evidence>
<sequence length="78" mass="8900">MGLTKPNQELRRDLKQAAAILKWSGIDLFKVAVRLSEVGLETEARELLRMANSYQEIEDRLAAYSNEVKQGRIVRAKL</sequence>
<proteinExistence type="predicted"/>